<feature type="transmembrane region" description="Helical" evidence="1">
    <location>
        <begin position="322"/>
        <end position="342"/>
    </location>
</feature>
<feature type="transmembrane region" description="Helical" evidence="1">
    <location>
        <begin position="111"/>
        <end position="132"/>
    </location>
</feature>
<accession>A0A1C7PEA0</accession>
<dbReference type="KEGG" id="agl:PYTT_1033"/>
<feature type="transmembrane region" description="Helical" evidence="1">
    <location>
        <begin position="206"/>
        <end position="224"/>
    </location>
</feature>
<sequence>MNTQAIYCYRNEQEENIGPMTIDDLRSHLQQGTIGKDTYAISIIDKQWTTVGQILKNHKTHTPKLPSAIDSEQRGILAMDHKISQLLTTIITFGKLNPDNTATLRGRMNQIGALQVMLTLIGTPVLCLALGLTVSRDWGWIMVFPGIILGFLLQYISYLFTTTNAKLLTSGRITFVSMLIPRLIGTLALIAQLYYIVCLFIQSRQIPGNIAAIAVCGVVAWLCFRADRYLVTIAKQDIQPGRECISIARFCLRVTCIVAHICMPVILASQIFTKLIQAISGPSWGSLLDAGYRTISTFNIEKIIDSVIAYIMLQLASNIVPLILPLVIYLVFCASSLVFDIVDNLLQNKKTQPDATNSPDNT</sequence>
<protein>
    <submittedName>
        <fullName evidence="2">Uncharacterized protein</fullName>
    </submittedName>
</protein>
<name>A0A1C7PEA0_9BACT</name>
<dbReference type="AlphaFoldDB" id="A0A1C7PEA0"/>
<proteinExistence type="predicted"/>
<feature type="transmembrane region" description="Helical" evidence="1">
    <location>
        <begin position="138"/>
        <end position="161"/>
    </location>
</feature>
<dbReference type="EMBL" id="LT629973">
    <property type="protein sequence ID" value="SEH82626.1"/>
    <property type="molecule type" value="Genomic_DNA"/>
</dbReference>
<gene>
    <name evidence="2" type="ORF">PYTT_1033</name>
</gene>
<dbReference type="STRING" id="1679444.PYTT_1033"/>
<reference evidence="3" key="1">
    <citation type="submission" date="2016-09" db="EMBL/GenBank/DDBJ databases">
        <authorList>
            <person name="Koehorst J."/>
        </authorList>
    </citation>
    <scope>NUCLEOTIDE SEQUENCE [LARGE SCALE GENOMIC DNA]</scope>
</reference>
<keyword evidence="3" id="KW-1185">Reference proteome</keyword>
<feature type="transmembrane region" description="Helical" evidence="1">
    <location>
        <begin position="173"/>
        <end position="194"/>
    </location>
</feature>
<feature type="transmembrane region" description="Helical" evidence="1">
    <location>
        <begin position="250"/>
        <end position="272"/>
    </location>
</feature>
<keyword evidence="1" id="KW-1133">Transmembrane helix</keyword>
<evidence type="ECO:0000313" key="3">
    <source>
        <dbReference type="Proteomes" id="UP000176204"/>
    </source>
</evidence>
<evidence type="ECO:0000313" key="2">
    <source>
        <dbReference type="EMBL" id="SEH82626.1"/>
    </source>
</evidence>
<organism evidence="2 3">
    <name type="scientific">Akkermansia glycaniphila</name>
    <dbReference type="NCBI Taxonomy" id="1679444"/>
    <lineage>
        <taxon>Bacteria</taxon>
        <taxon>Pseudomonadati</taxon>
        <taxon>Verrucomicrobiota</taxon>
        <taxon>Verrucomicrobiia</taxon>
        <taxon>Verrucomicrobiales</taxon>
        <taxon>Akkermansiaceae</taxon>
        <taxon>Akkermansia</taxon>
    </lineage>
</organism>
<dbReference type="Proteomes" id="UP000176204">
    <property type="component" value="Chromosome I"/>
</dbReference>
<dbReference type="RefSeq" id="WP_067773402.1">
    <property type="nucleotide sequence ID" value="NZ_LIGX01000011.1"/>
</dbReference>
<keyword evidence="1" id="KW-0472">Membrane</keyword>
<evidence type="ECO:0000256" key="1">
    <source>
        <dbReference type="SAM" id="Phobius"/>
    </source>
</evidence>
<keyword evidence="1" id="KW-0812">Transmembrane</keyword>